<name>A0AAF0YGA3_9TREE</name>
<dbReference type="EMBL" id="CP086720">
    <property type="protein sequence ID" value="WOO85867.1"/>
    <property type="molecule type" value="Genomic_DNA"/>
</dbReference>
<evidence type="ECO:0000313" key="2">
    <source>
        <dbReference type="EMBL" id="WOO85867.1"/>
    </source>
</evidence>
<feature type="compositionally biased region" description="Acidic residues" evidence="1">
    <location>
        <begin position="9"/>
        <end position="25"/>
    </location>
</feature>
<sequence>MDRWMKEMNDDENDDDDNDDDEKDDRDDHVGNVDRNNDNNNDGSNQDEDDNGGTLRTLGYGLSKRKFAFSTWVDKTRFECPNIKTCAFKEFDYIGDEEDSKELLRTWTDDMGPDQPKNSKLFTPWGRSRRKNFVQHPPVTLATILFVWLHICGDLRGMIEVFTCAPEIIARDVRKANLERLFHFSVFDIVLRQCQEAIFEEGSVTASRLIRSITHILVNRICERSTPDITAEGIDEKLRFLFSDMPRVQEGNMRFYGIRCGLVYGSMAAYERKHYNC</sequence>
<feature type="compositionally biased region" description="Basic and acidic residues" evidence="1">
    <location>
        <begin position="26"/>
        <end position="37"/>
    </location>
</feature>
<dbReference type="Proteomes" id="UP000827549">
    <property type="component" value="Chromosome 7"/>
</dbReference>
<dbReference type="RefSeq" id="XP_062631893.1">
    <property type="nucleotide sequence ID" value="XM_062775909.1"/>
</dbReference>
<proteinExistence type="predicted"/>
<accession>A0AAF0YGA3</accession>
<evidence type="ECO:0000256" key="1">
    <source>
        <dbReference type="SAM" id="MobiDB-lite"/>
    </source>
</evidence>
<feature type="region of interest" description="Disordered" evidence="1">
    <location>
        <begin position="1"/>
        <end position="55"/>
    </location>
</feature>
<dbReference type="GeneID" id="87812518"/>
<keyword evidence="3" id="KW-1185">Reference proteome</keyword>
<reference evidence="2" key="1">
    <citation type="submission" date="2023-10" db="EMBL/GenBank/DDBJ databases">
        <authorList>
            <person name="Noh H."/>
        </authorList>
    </citation>
    <scope>NUCLEOTIDE SEQUENCE</scope>
    <source>
        <strain evidence="2">DUCC4014</strain>
    </source>
</reference>
<dbReference type="AlphaFoldDB" id="A0AAF0YGA3"/>
<evidence type="ECO:0000313" key="3">
    <source>
        <dbReference type="Proteomes" id="UP000827549"/>
    </source>
</evidence>
<protein>
    <submittedName>
        <fullName evidence="2">Uncharacterized protein</fullName>
    </submittedName>
</protein>
<gene>
    <name evidence="2" type="ORF">LOC62_07G009355</name>
</gene>
<organism evidence="2 3">
    <name type="scientific">Vanrija pseudolonga</name>
    <dbReference type="NCBI Taxonomy" id="143232"/>
    <lineage>
        <taxon>Eukaryota</taxon>
        <taxon>Fungi</taxon>
        <taxon>Dikarya</taxon>
        <taxon>Basidiomycota</taxon>
        <taxon>Agaricomycotina</taxon>
        <taxon>Tremellomycetes</taxon>
        <taxon>Trichosporonales</taxon>
        <taxon>Trichosporonaceae</taxon>
        <taxon>Vanrija</taxon>
    </lineage>
</organism>